<feature type="domain" description="VOC" evidence="1">
    <location>
        <begin position="9"/>
        <end position="123"/>
    </location>
</feature>
<reference evidence="2 3" key="1">
    <citation type="submission" date="2017-04" db="EMBL/GenBank/DDBJ databases">
        <authorList>
            <person name="Afonso C.L."/>
            <person name="Miller P.J."/>
            <person name="Scott M.A."/>
            <person name="Spackman E."/>
            <person name="Goraichik I."/>
            <person name="Dimitrov K.M."/>
            <person name="Suarez D.L."/>
            <person name="Swayne D.E."/>
        </authorList>
    </citation>
    <scope>NUCLEOTIDE SEQUENCE [LARGE SCALE GENOMIC DNA]</scope>
    <source>
        <strain evidence="2 3">B5P</strain>
    </source>
</reference>
<dbReference type="Proteomes" id="UP000193083">
    <property type="component" value="Unassembled WGS sequence"/>
</dbReference>
<dbReference type="Gene3D" id="3.10.180.10">
    <property type="entry name" value="2,3-Dihydroxybiphenyl 1,2-Dioxygenase, domain 1"/>
    <property type="match status" value="1"/>
</dbReference>
<dbReference type="Pfam" id="PF00903">
    <property type="entry name" value="Glyoxalase"/>
    <property type="match status" value="1"/>
</dbReference>
<organism evidence="2 3">
    <name type="scientific">Mesorhizobium australicum</name>
    <dbReference type="NCBI Taxonomy" id="536018"/>
    <lineage>
        <taxon>Bacteria</taxon>
        <taxon>Pseudomonadati</taxon>
        <taxon>Pseudomonadota</taxon>
        <taxon>Alphaproteobacteria</taxon>
        <taxon>Hyphomicrobiales</taxon>
        <taxon>Phyllobacteriaceae</taxon>
        <taxon>Mesorhizobium</taxon>
    </lineage>
</organism>
<dbReference type="RefSeq" id="WP_085467896.1">
    <property type="nucleotide sequence ID" value="NZ_FXBL01000004.1"/>
</dbReference>
<evidence type="ECO:0000313" key="3">
    <source>
        <dbReference type="Proteomes" id="UP000193083"/>
    </source>
</evidence>
<proteinExistence type="predicted"/>
<dbReference type="InterPro" id="IPR029068">
    <property type="entry name" value="Glyas_Bleomycin-R_OHBP_Dase"/>
</dbReference>
<dbReference type="EMBL" id="FXBL01000004">
    <property type="protein sequence ID" value="SMH56763.1"/>
    <property type="molecule type" value="Genomic_DNA"/>
</dbReference>
<protein>
    <recommendedName>
        <fullName evidence="1">VOC domain-containing protein</fullName>
    </recommendedName>
</protein>
<dbReference type="OrthoDB" id="9793039at2"/>
<dbReference type="CDD" id="cd07247">
    <property type="entry name" value="SgaA_N_like"/>
    <property type="match status" value="1"/>
</dbReference>
<dbReference type="PANTHER" id="PTHR33993">
    <property type="entry name" value="GLYOXALASE-RELATED"/>
    <property type="match status" value="1"/>
</dbReference>
<dbReference type="PANTHER" id="PTHR33993:SF2">
    <property type="entry name" value="VOC DOMAIN-CONTAINING PROTEIN"/>
    <property type="match status" value="1"/>
</dbReference>
<keyword evidence="3" id="KW-1185">Reference proteome</keyword>
<gene>
    <name evidence="2" type="ORF">SAMN02982922_5590</name>
</gene>
<dbReference type="SUPFAM" id="SSF54593">
    <property type="entry name" value="Glyoxalase/Bleomycin resistance protein/Dihydroxybiphenyl dioxygenase"/>
    <property type="match status" value="1"/>
</dbReference>
<dbReference type="AlphaFoldDB" id="A0A1X7PX22"/>
<dbReference type="InterPro" id="IPR037523">
    <property type="entry name" value="VOC_core"/>
</dbReference>
<evidence type="ECO:0000259" key="1">
    <source>
        <dbReference type="PROSITE" id="PS51819"/>
    </source>
</evidence>
<accession>A0A1X7PX22</accession>
<evidence type="ECO:0000313" key="2">
    <source>
        <dbReference type="EMBL" id="SMH56763.1"/>
    </source>
</evidence>
<name>A0A1X7PX22_9HYPH</name>
<dbReference type="InterPro" id="IPR052164">
    <property type="entry name" value="Anthracycline_SecMetBiosynth"/>
</dbReference>
<dbReference type="PROSITE" id="PS51819">
    <property type="entry name" value="VOC"/>
    <property type="match status" value="1"/>
</dbReference>
<dbReference type="InterPro" id="IPR004360">
    <property type="entry name" value="Glyas_Fos-R_dOase_dom"/>
</dbReference>
<sequence length="123" mass="12617">MGTQVPQHAVVWFEIPVTDQERAKAFYSAVTGNPLFDEEGGPNPMARFAAASDSSVAGHIYPGKPATAGTGPTIHLAVDDVEAAMGRVTANGGTVVSPVISIPAGRFAYCLDPDGNSIGVFSA</sequence>